<organism evidence="3 4">
    <name type="scientific">Kaistia soli DSM 19436</name>
    <dbReference type="NCBI Taxonomy" id="1122133"/>
    <lineage>
        <taxon>Bacteria</taxon>
        <taxon>Pseudomonadati</taxon>
        <taxon>Pseudomonadota</taxon>
        <taxon>Alphaproteobacteria</taxon>
        <taxon>Hyphomicrobiales</taxon>
        <taxon>Kaistiaceae</taxon>
        <taxon>Kaistia</taxon>
    </lineage>
</organism>
<keyword evidence="4" id="KW-1185">Reference proteome</keyword>
<evidence type="ECO:0000259" key="2">
    <source>
        <dbReference type="Pfam" id="PF02517"/>
    </source>
</evidence>
<feature type="transmembrane region" description="Helical" evidence="1">
    <location>
        <begin position="121"/>
        <end position="140"/>
    </location>
</feature>
<keyword evidence="1" id="KW-1133">Transmembrane helix</keyword>
<protein>
    <submittedName>
        <fullName evidence="3">CAAX protease self-immunity</fullName>
    </submittedName>
</protein>
<sequence length="218" mass="23550">MTESNRSLPTPQPLAAALPLAGLFGGLFLVWVGSVFWLRQLPPSDGWARQIYPMLLWIGAIALWAVWQKPKLLAWVGLLPVGQRALAITAATFIAIFGWHALRVALGRPPSGLLSQLPTEIYVFMLGGILLNEVLFHGILQTRLTELFGPKISIPLTAVVVLAFRLPSFFVAGTTGMEPVMLYSILLLSLLAGILRHVSGSLWPAIALQAGNALGTLL</sequence>
<gene>
    <name evidence="3" type="ORF">SAMN02745157_4933</name>
</gene>
<dbReference type="Pfam" id="PF02517">
    <property type="entry name" value="Rce1-like"/>
    <property type="match status" value="1"/>
</dbReference>
<evidence type="ECO:0000256" key="1">
    <source>
        <dbReference type="SAM" id="Phobius"/>
    </source>
</evidence>
<dbReference type="GO" id="GO:0006508">
    <property type="term" value="P:proteolysis"/>
    <property type="evidence" value="ECO:0007669"/>
    <property type="project" value="UniProtKB-KW"/>
</dbReference>
<dbReference type="AlphaFoldDB" id="A0A1M5N721"/>
<dbReference type="InterPro" id="IPR003675">
    <property type="entry name" value="Rce1/LyrA-like_dom"/>
</dbReference>
<dbReference type="GO" id="GO:0004175">
    <property type="term" value="F:endopeptidase activity"/>
    <property type="evidence" value="ECO:0007669"/>
    <property type="project" value="UniProtKB-ARBA"/>
</dbReference>
<evidence type="ECO:0000313" key="3">
    <source>
        <dbReference type="EMBL" id="SHG85301.1"/>
    </source>
</evidence>
<keyword evidence="3" id="KW-0378">Hydrolase</keyword>
<accession>A0A1M5N721</accession>
<feature type="transmembrane region" description="Helical" evidence="1">
    <location>
        <begin position="152"/>
        <end position="174"/>
    </location>
</feature>
<proteinExistence type="predicted"/>
<keyword evidence="1" id="KW-0812">Transmembrane</keyword>
<feature type="transmembrane region" description="Helical" evidence="1">
    <location>
        <begin position="14"/>
        <end position="38"/>
    </location>
</feature>
<dbReference type="RefSeq" id="WP_073058404.1">
    <property type="nucleotide sequence ID" value="NZ_FQUP01000008.1"/>
</dbReference>
<feature type="transmembrane region" description="Helical" evidence="1">
    <location>
        <begin position="50"/>
        <end position="67"/>
    </location>
</feature>
<evidence type="ECO:0000313" key="4">
    <source>
        <dbReference type="Proteomes" id="UP000184485"/>
    </source>
</evidence>
<feature type="domain" description="CAAX prenyl protease 2/Lysostaphin resistance protein A-like" evidence="2">
    <location>
        <begin position="120"/>
        <end position="212"/>
    </location>
</feature>
<reference evidence="3 4" key="1">
    <citation type="submission" date="2016-11" db="EMBL/GenBank/DDBJ databases">
        <authorList>
            <person name="Jaros S."/>
            <person name="Januszkiewicz K."/>
            <person name="Wedrychowicz H."/>
        </authorList>
    </citation>
    <scope>NUCLEOTIDE SEQUENCE [LARGE SCALE GENOMIC DNA]</scope>
    <source>
        <strain evidence="3 4">DSM 19436</strain>
    </source>
</reference>
<dbReference type="Proteomes" id="UP000184485">
    <property type="component" value="Unassembled WGS sequence"/>
</dbReference>
<name>A0A1M5N721_9HYPH</name>
<dbReference type="OrthoDB" id="8160761at2"/>
<keyword evidence="3" id="KW-0645">Protease</keyword>
<dbReference type="STRING" id="1122133.SAMN02745157_4933"/>
<dbReference type="GO" id="GO:0080120">
    <property type="term" value="P:CAAX-box protein maturation"/>
    <property type="evidence" value="ECO:0007669"/>
    <property type="project" value="UniProtKB-ARBA"/>
</dbReference>
<keyword evidence="1" id="KW-0472">Membrane</keyword>
<feature type="transmembrane region" description="Helical" evidence="1">
    <location>
        <begin position="74"/>
        <end position="101"/>
    </location>
</feature>
<dbReference type="EMBL" id="FQUP01000008">
    <property type="protein sequence ID" value="SHG85301.1"/>
    <property type="molecule type" value="Genomic_DNA"/>
</dbReference>
<feature type="transmembrane region" description="Helical" evidence="1">
    <location>
        <begin position="180"/>
        <end position="198"/>
    </location>
</feature>